<organism evidence="1">
    <name type="scientific">candidate division WOR-3 bacterium</name>
    <dbReference type="NCBI Taxonomy" id="2052148"/>
    <lineage>
        <taxon>Bacteria</taxon>
        <taxon>Bacteria division WOR-3</taxon>
    </lineage>
</organism>
<proteinExistence type="predicted"/>
<accession>A0A7C0XCK7</accession>
<feature type="non-terminal residue" evidence="1">
    <location>
        <position position="228"/>
    </location>
</feature>
<sequence>MNPIIFLAVIVASGVFELDYGGKALNLKEIKGYRLVEYGDLALAGETGRPFLPVDNVLVAIDPDREPFDVEILAVEAETLRNVTPPPAPPPSPLVGRPGPFPEPDPLVYAGSGSYPSSLVEITGTGHLFGQKVALLRVNVGRYLPAQRSVVLLRALRFRLRSRKTLDDGRRCRNADWVRKVVLNPEDVRGETKGTGLEYVVITSESLSDEFGPFVQWKRQKGIRADIR</sequence>
<reference evidence="1" key="1">
    <citation type="journal article" date="2020" name="mSystems">
        <title>Genome- and Community-Level Interaction Insights into Carbon Utilization and Element Cycling Functions of Hydrothermarchaeota in Hydrothermal Sediment.</title>
        <authorList>
            <person name="Zhou Z."/>
            <person name="Liu Y."/>
            <person name="Xu W."/>
            <person name="Pan J."/>
            <person name="Luo Z.H."/>
            <person name="Li M."/>
        </authorList>
    </citation>
    <scope>NUCLEOTIDE SEQUENCE [LARGE SCALE GENOMIC DNA]</scope>
    <source>
        <strain evidence="1">HyVt-237</strain>
    </source>
</reference>
<dbReference type="Gene3D" id="2.60.40.3800">
    <property type="match status" value="1"/>
</dbReference>
<evidence type="ECO:0000313" key="1">
    <source>
        <dbReference type="EMBL" id="HDM90017.1"/>
    </source>
</evidence>
<dbReference type="EMBL" id="DRBW01000083">
    <property type="protein sequence ID" value="HDM90017.1"/>
    <property type="molecule type" value="Genomic_DNA"/>
</dbReference>
<name>A0A7C0XCK7_UNCW3</name>
<dbReference type="InterPro" id="IPR038490">
    <property type="entry name" value="Gingipain_propep_sf"/>
</dbReference>
<protein>
    <recommendedName>
        <fullName evidence="2">Gingipain propeptide domain-containing protein</fullName>
    </recommendedName>
</protein>
<dbReference type="Proteomes" id="UP000885931">
    <property type="component" value="Unassembled WGS sequence"/>
</dbReference>
<gene>
    <name evidence="1" type="ORF">ENG67_02280</name>
</gene>
<comment type="caution">
    <text evidence="1">The sequence shown here is derived from an EMBL/GenBank/DDBJ whole genome shotgun (WGS) entry which is preliminary data.</text>
</comment>
<evidence type="ECO:0008006" key="2">
    <source>
        <dbReference type="Google" id="ProtNLM"/>
    </source>
</evidence>
<dbReference type="AlphaFoldDB" id="A0A7C0XCK7"/>